<dbReference type="SUPFAM" id="SSF81901">
    <property type="entry name" value="HCP-like"/>
    <property type="match status" value="2"/>
</dbReference>
<reference evidence="1 2" key="2">
    <citation type="submission" date="2017-09" db="EMBL/GenBank/DDBJ databases">
        <title>Extensive intraspecific genome diversity in a model arbuscular mycorrhizal fungus.</title>
        <authorList>
            <person name="Chen E.C."/>
            <person name="Morin E."/>
            <person name="Beaudet D."/>
            <person name="Noel J."/>
            <person name="Ndikumana S."/>
            <person name="Charron P."/>
            <person name="St-Onge C."/>
            <person name="Giorgi J."/>
            <person name="Grigoriev I.V."/>
            <person name="Roux C."/>
            <person name="Martin F.M."/>
            <person name="Corradi N."/>
        </authorList>
    </citation>
    <scope>NUCLEOTIDE SEQUENCE [LARGE SCALE GENOMIC DNA]</scope>
    <source>
        <strain evidence="1 2">A5</strain>
    </source>
</reference>
<reference evidence="1 2" key="1">
    <citation type="submission" date="2016-04" db="EMBL/GenBank/DDBJ databases">
        <title>Genome analyses suggest a sexual origin of heterokaryosis in a supposedly ancient asexual fungus.</title>
        <authorList>
            <person name="Ropars J."/>
            <person name="Sedzielewska K."/>
            <person name="Noel J."/>
            <person name="Charron P."/>
            <person name="Farinelli L."/>
            <person name="Marton T."/>
            <person name="Kruger M."/>
            <person name="Pelin A."/>
            <person name="Brachmann A."/>
            <person name="Corradi N."/>
        </authorList>
    </citation>
    <scope>NUCLEOTIDE SEQUENCE [LARGE SCALE GENOMIC DNA]</scope>
    <source>
        <strain evidence="1 2">A5</strain>
    </source>
</reference>
<dbReference type="EMBL" id="LLXJ01004489">
    <property type="protein sequence ID" value="PKB95744.1"/>
    <property type="molecule type" value="Genomic_DNA"/>
</dbReference>
<dbReference type="Pfam" id="PF08238">
    <property type="entry name" value="Sel1"/>
    <property type="match status" value="6"/>
</dbReference>
<evidence type="ECO:0000313" key="1">
    <source>
        <dbReference type="EMBL" id="PKB95744.1"/>
    </source>
</evidence>
<proteinExistence type="predicted"/>
<dbReference type="VEuPathDB" id="FungiDB:RhiirA1_532780"/>
<dbReference type="InterPro" id="IPR006597">
    <property type="entry name" value="Sel1-like"/>
</dbReference>
<dbReference type="Gene3D" id="1.25.40.10">
    <property type="entry name" value="Tetratricopeptide repeat domain"/>
    <property type="match status" value="2"/>
</dbReference>
<comment type="caution">
    <text evidence="1">The sequence shown here is derived from an EMBL/GenBank/DDBJ whole genome shotgun (WGS) entry which is preliminary data.</text>
</comment>
<sequence length="357" mass="41257">MNGFNRTCRKFNFERAPVQNSDEYGIVDWLNGIITKIDINHHQISNKEINEACLSNNNSESQGDLSQLIQDFDRINIKEVDPMVILSKQAIEDYNIIVDEINDFIFRLMNKGFERNSVKQKVIEYFNNHNINSQDIYNWLLSNQNSLNSIFLLGYFNHYGIVTSENNEKAFNLFINASEKNHLLSQYFTGHCYFHGYGTVKNEKLSFDYYEKVANENFSSGQLGVGYFYKKGISVEKDYQKAFYWYEKAANNGNIIAIYSLSRDGIFVEKDYNKAFELYKKSAEGGYPDGITMLGYCYYKGIGTTIDKQKSFELYQNAANLGSNTAQYNLALMFEEGDGITKDIGKAIYWYEKSAEQ</sequence>
<name>A0A2N0NMH5_9GLOM</name>
<gene>
    <name evidence="1" type="ORF">RhiirA5_507189</name>
</gene>
<dbReference type="AlphaFoldDB" id="A0A2N0NMH5"/>
<dbReference type="InterPro" id="IPR052945">
    <property type="entry name" value="Mitotic_Regulator"/>
</dbReference>
<organism evidence="1 2">
    <name type="scientific">Rhizophagus irregularis</name>
    <dbReference type="NCBI Taxonomy" id="588596"/>
    <lineage>
        <taxon>Eukaryota</taxon>
        <taxon>Fungi</taxon>
        <taxon>Fungi incertae sedis</taxon>
        <taxon>Mucoromycota</taxon>
        <taxon>Glomeromycotina</taxon>
        <taxon>Glomeromycetes</taxon>
        <taxon>Glomerales</taxon>
        <taxon>Glomeraceae</taxon>
        <taxon>Rhizophagus</taxon>
    </lineage>
</organism>
<dbReference type="PANTHER" id="PTHR43628:SF1">
    <property type="entry name" value="CHITIN SYNTHASE REGULATORY FACTOR 2-RELATED"/>
    <property type="match status" value="1"/>
</dbReference>
<dbReference type="PANTHER" id="PTHR43628">
    <property type="entry name" value="ACTIVATOR OF C KINASE PROTEIN 1-RELATED"/>
    <property type="match status" value="1"/>
</dbReference>
<accession>A0A2N0NMH5</accession>
<dbReference type="InterPro" id="IPR011990">
    <property type="entry name" value="TPR-like_helical_dom_sf"/>
</dbReference>
<evidence type="ECO:0000313" key="2">
    <source>
        <dbReference type="Proteomes" id="UP000232722"/>
    </source>
</evidence>
<dbReference type="SMART" id="SM00671">
    <property type="entry name" value="SEL1"/>
    <property type="match status" value="6"/>
</dbReference>
<protein>
    <submittedName>
        <fullName evidence="1">HCP-like protein</fullName>
    </submittedName>
</protein>
<feature type="non-terminal residue" evidence="1">
    <location>
        <position position="357"/>
    </location>
</feature>
<dbReference type="Proteomes" id="UP000232722">
    <property type="component" value="Unassembled WGS sequence"/>
</dbReference>
<dbReference type="VEuPathDB" id="FungiDB:FUN_010132"/>
<dbReference type="VEuPathDB" id="FungiDB:RhiirFUN_021990"/>